<organism evidence="5 6">
    <name type="scientific">Sinimarinibacterium flocculans</name>
    <dbReference type="NCBI Taxonomy" id="985250"/>
    <lineage>
        <taxon>Bacteria</taxon>
        <taxon>Pseudomonadati</taxon>
        <taxon>Pseudomonadota</taxon>
        <taxon>Gammaproteobacteria</taxon>
        <taxon>Nevskiales</taxon>
        <taxon>Nevskiaceae</taxon>
        <taxon>Sinimarinibacterium</taxon>
    </lineage>
</organism>
<feature type="domain" description="Ketoreductase" evidence="4">
    <location>
        <begin position="17"/>
        <end position="196"/>
    </location>
</feature>
<evidence type="ECO:0000313" key="6">
    <source>
        <dbReference type="Proteomes" id="UP000248330"/>
    </source>
</evidence>
<dbReference type="Proteomes" id="UP000248330">
    <property type="component" value="Unassembled WGS sequence"/>
</dbReference>
<dbReference type="InterPro" id="IPR057326">
    <property type="entry name" value="KR_dom"/>
</dbReference>
<dbReference type="GO" id="GO:0016020">
    <property type="term" value="C:membrane"/>
    <property type="evidence" value="ECO:0007669"/>
    <property type="project" value="TreeGrafter"/>
</dbReference>
<dbReference type="PANTHER" id="PTHR44196">
    <property type="entry name" value="DEHYDROGENASE/REDUCTASE SDR FAMILY MEMBER 7B"/>
    <property type="match status" value="1"/>
</dbReference>
<dbReference type="InterPro" id="IPR036291">
    <property type="entry name" value="NAD(P)-bd_dom_sf"/>
</dbReference>
<dbReference type="InterPro" id="IPR002347">
    <property type="entry name" value="SDR_fam"/>
</dbReference>
<keyword evidence="2" id="KW-0560">Oxidoreductase</keyword>
<proteinExistence type="inferred from homology"/>
<dbReference type="PRINTS" id="PR00081">
    <property type="entry name" value="GDHRDH"/>
</dbReference>
<dbReference type="EMBL" id="QICN01000004">
    <property type="protein sequence ID" value="PXV68328.1"/>
    <property type="molecule type" value="Genomic_DNA"/>
</dbReference>
<dbReference type="CDD" id="cd05233">
    <property type="entry name" value="SDR_c"/>
    <property type="match status" value="1"/>
</dbReference>
<reference evidence="5 6" key="1">
    <citation type="submission" date="2018-04" db="EMBL/GenBank/DDBJ databases">
        <title>Genomic Encyclopedia of Type Strains, Phase IV (KMG-IV): sequencing the most valuable type-strain genomes for metagenomic binning, comparative biology and taxonomic classification.</title>
        <authorList>
            <person name="Goeker M."/>
        </authorList>
    </citation>
    <scope>NUCLEOTIDE SEQUENCE [LARGE SCALE GENOMIC DNA]</scope>
    <source>
        <strain evidence="5 6">DSM 104150</strain>
    </source>
</reference>
<evidence type="ECO:0000313" key="5">
    <source>
        <dbReference type="EMBL" id="PXV68328.1"/>
    </source>
</evidence>
<name>A0A318EB90_9GAMM</name>
<evidence type="ECO:0000256" key="2">
    <source>
        <dbReference type="ARBA" id="ARBA00023002"/>
    </source>
</evidence>
<comment type="caution">
    <text evidence="5">The sequence shown here is derived from an EMBL/GenBank/DDBJ whole genome shotgun (WGS) entry which is preliminary data.</text>
</comment>
<accession>A0A318EB90</accession>
<evidence type="ECO:0000256" key="3">
    <source>
        <dbReference type="RuleBase" id="RU000363"/>
    </source>
</evidence>
<dbReference type="SMART" id="SM00822">
    <property type="entry name" value="PKS_KR"/>
    <property type="match status" value="1"/>
</dbReference>
<keyword evidence="6" id="KW-1185">Reference proteome</keyword>
<sequence length="258" mass="27818">MKRKTSHSLEPENPMSKVIVITGAGVGLGRALARRFVNDGDQVVLLGRTESKVEAVAQELGERAIAVGCDVASPDSVKQVFAAIKSKHGHIDVLINNAAVFEPFLVADASDAQIVNTIMTNLVGAMLCAREAISLMRRGSHIFNVSSESVGMRFPHLVVYQSSKAGLERFSEGLHHELESAGIRVTSVRAGQMYEEGKTWDVPPEARMAFGKAAMDAGINLRERPLSQFTSVTDAFRALVDLPPDLHAIHVSLAARHG</sequence>
<evidence type="ECO:0000259" key="4">
    <source>
        <dbReference type="SMART" id="SM00822"/>
    </source>
</evidence>
<dbReference type="PANTHER" id="PTHR44196:SF1">
    <property type="entry name" value="DEHYDROGENASE_REDUCTASE SDR FAMILY MEMBER 7B"/>
    <property type="match status" value="1"/>
</dbReference>
<protein>
    <submittedName>
        <fullName evidence="5">Short-subunit dehydrogenase</fullName>
    </submittedName>
</protein>
<dbReference type="AlphaFoldDB" id="A0A318EB90"/>
<dbReference type="Gene3D" id="3.40.50.720">
    <property type="entry name" value="NAD(P)-binding Rossmann-like Domain"/>
    <property type="match status" value="1"/>
</dbReference>
<dbReference type="SUPFAM" id="SSF51735">
    <property type="entry name" value="NAD(P)-binding Rossmann-fold domains"/>
    <property type="match status" value="1"/>
</dbReference>
<comment type="similarity">
    <text evidence="1 3">Belongs to the short-chain dehydrogenases/reductases (SDR) family.</text>
</comment>
<dbReference type="Pfam" id="PF00106">
    <property type="entry name" value="adh_short"/>
    <property type="match status" value="1"/>
</dbReference>
<dbReference type="GO" id="GO:0016491">
    <property type="term" value="F:oxidoreductase activity"/>
    <property type="evidence" value="ECO:0007669"/>
    <property type="project" value="UniProtKB-KW"/>
</dbReference>
<gene>
    <name evidence="5" type="ORF">C8D93_10423</name>
</gene>
<evidence type="ECO:0000256" key="1">
    <source>
        <dbReference type="ARBA" id="ARBA00006484"/>
    </source>
</evidence>
<dbReference type="PRINTS" id="PR00080">
    <property type="entry name" value="SDRFAMILY"/>
</dbReference>